<sequence>MNFLDWSRAADSVSSEDAVHANLTAKQAVRSLQRSVLTVLHHCDLQCGGLTVPPSALVFVSTLQVSGST</sequence>
<dbReference type="Proteomes" id="UP001283361">
    <property type="component" value="Unassembled WGS sequence"/>
</dbReference>
<organism evidence="1 2">
    <name type="scientific">Elysia crispata</name>
    <name type="common">lettuce slug</name>
    <dbReference type="NCBI Taxonomy" id="231223"/>
    <lineage>
        <taxon>Eukaryota</taxon>
        <taxon>Metazoa</taxon>
        <taxon>Spiralia</taxon>
        <taxon>Lophotrochozoa</taxon>
        <taxon>Mollusca</taxon>
        <taxon>Gastropoda</taxon>
        <taxon>Heterobranchia</taxon>
        <taxon>Euthyneura</taxon>
        <taxon>Panpulmonata</taxon>
        <taxon>Sacoglossa</taxon>
        <taxon>Placobranchoidea</taxon>
        <taxon>Plakobranchidae</taxon>
        <taxon>Elysia</taxon>
    </lineage>
</organism>
<comment type="caution">
    <text evidence="1">The sequence shown here is derived from an EMBL/GenBank/DDBJ whole genome shotgun (WGS) entry which is preliminary data.</text>
</comment>
<reference evidence="1" key="1">
    <citation type="journal article" date="2023" name="G3 (Bethesda)">
        <title>A reference genome for the long-term kleptoplast-retaining sea slug Elysia crispata morphotype clarki.</title>
        <authorList>
            <person name="Eastman K.E."/>
            <person name="Pendleton A.L."/>
            <person name="Shaikh M.A."/>
            <person name="Suttiyut T."/>
            <person name="Ogas R."/>
            <person name="Tomko P."/>
            <person name="Gavelis G."/>
            <person name="Widhalm J.R."/>
            <person name="Wisecaver J.H."/>
        </authorList>
    </citation>
    <scope>NUCLEOTIDE SEQUENCE</scope>
    <source>
        <strain evidence="1">ECLA1</strain>
    </source>
</reference>
<evidence type="ECO:0000313" key="2">
    <source>
        <dbReference type="Proteomes" id="UP001283361"/>
    </source>
</evidence>
<accession>A0AAE1D642</accession>
<keyword evidence="2" id="KW-1185">Reference proteome</keyword>
<name>A0AAE1D642_9GAST</name>
<proteinExistence type="predicted"/>
<protein>
    <submittedName>
        <fullName evidence="1">Uncharacterized protein</fullName>
    </submittedName>
</protein>
<dbReference type="EMBL" id="JAWDGP010005213">
    <property type="protein sequence ID" value="KAK3758774.1"/>
    <property type="molecule type" value="Genomic_DNA"/>
</dbReference>
<gene>
    <name evidence="1" type="ORF">RRG08_047773</name>
</gene>
<dbReference type="AlphaFoldDB" id="A0AAE1D642"/>
<evidence type="ECO:0000313" key="1">
    <source>
        <dbReference type="EMBL" id="KAK3758774.1"/>
    </source>
</evidence>